<dbReference type="PANTHER" id="PTHR22642:SF2">
    <property type="entry name" value="PROTEIN LONG AFTER FAR-RED 3"/>
    <property type="match status" value="1"/>
</dbReference>
<keyword evidence="3" id="KW-1185">Reference proteome</keyword>
<accession>A0A2Z4LQQ1</accession>
<dbReference type="AlphaFoldDB" id="A0A2Z4LQQ1"/>
<dbReference type="Proteomes" id="UP000248536">
    <property type="component" value="Chromosome"/>
</dbReference>
<dbReference type="GO" id="GO:0016810">
    <property type="term" value="F:hydrolase activity, acting on carbon-nitrogen (but not peptide) bonds"/>
    <property type="evidence" value="ECO:0007669"/>
    <property type="project" value="InterPro"/>
</dbReference>
<dbReference type="InterPro" id="IPR032466">
    <property type="entry name" value="Metal_Hydrolase"/>
</dbReference>
<evidence type="ECO:0000259" key="1">
    <source>
        <dbReference type="Pfam" id="PF07969"/>
    </source>
</evidence>
<dbReference type="Gene3D" id="2.30.40.10">
    <property type="entry name" value="Urease, subunit C, domain 1"/>
    <property type="match status" value="1"/>
</dbReference>
<proteinExistence type="predicted"/>
<evidence type="ECO:0000313" key="3">
    <source>
        <dbReference type="Proteomes" id="UP000248536"/>
    </source>
</evidence>
<feature type="domain" description="Amidohydrolase 3" evidence="1">
    <location>
        <begin position="70"/>
        <end position="539"/>
    </location>
</feature>
<protein>
    <submittedName>
        <fullName evidence="2">Amidohydrolase YtcJ</fullName>
    </submittedName>
</protein>
<name>A0A2Z4LQQ1_9FLAO</name>
<dbReference type="InterPro" id="IPR033932">
    <property type="entry name" value="YtcJ-like"/>
</dbReference>
<dbReference type="KEGG" id="spon:HME9304_00568"/>
<dbReference type="PANTHER" id="PTHR22642">
    <property type="entry name" value="IMIDAZOLONEPROPIONASE"/>
    <property type="match status" value="1"/>
</dbReference>
<dbReference type="SUPFAM" id="SSF51556">
    <property type="entry name" value="Metallo-dependent hydrolases"/>
    <property type="match status" value="1"/>
</dbReference>
<dbReference type="InterPro" id="IPR011059">
    <property type="entry name" value="Metal-dep_hydrolase_composite"/>
</dbReference>
<dbReference type="CDD" id="cd01300">
    <property type="entry name" value="YtcJ_like"/>
    <property type="match status" value="1"/>
</dbReference>
<dbReference type="EMBL" id="CP030104">
    <property type="protein sequence ID" value="AWX43577.1"/>
    <property type="molecule type" value="Genomic_DNA"/>
</dbReference>
<dbReference type="PROSITE" id="PS51257">
    <property type="entry name" value="PROKAR_LIPOPROTEIN"/>
    <property type="match status" value="1"/>
</dbReference>
<organism evidence="2 3">
    <name type="scientific">Flagellimonas maritima</name>
    <dbReference type="NCBI Taxonomy" id="1383885"/>
    <lineage>
        <taxon>Bacteria</taxon>
        <taxon>Pseudomonadati</taxon>
        <taxon>Bacteroidota</taxon>
        <taxon>Flavobacteriia</taxon>
        <taxon>Flavobacteriales</taxon>
        <taxon>Flavobacteriaceae</taxon>
        <taxon>Flagellimonas</taxon>
    </lineage>
</organism>
<gene>
    <name evidence="2" type="ORF">HME9304_00568</name>
</gene>
<dbReference type="Gene3D" id="3.20.20.140">
    <property type="entry name" value="Metal-dependent hydrolases"/>
    <property type="match status" value="1"/>
</dbReference>
<dbReference type="SUPFAM" id="SSF51338">
    <property type="entry name" value="Composite domain of metallo-dependent hydrolases"/>
    <property type="match status" value="1"/>
</dbReference>
<dbReference type="Pfam" id="PF07969">
    <property type="entry name" value="Amidohydro_3"/>
    <property type="match status" value="1"/>
</dbReference>
<reference evidence="2 3" key="1">
    <citation type="submission" date="2018-06" db="EMBL/GenBank/DDBJ databases">
        <title>Spongiibacterium sp. HME9304 Genome sequencing and assembly.</title>
        <authorList>
            <person name="Kang H."/>
            <person name="Kim H."/>
            <person name="Joh K."/>
        </authorList>
    </citation>
    <scope>NUCLEOTIDE SEQUENCE [LARGE SCALE GENOMIC DNA]</scope>
    <source>
        <strain evidence="2 3">HME9304</strain>
    </source>
</reference>
<evidence type="ECO:0000313" key="2">
    <source>
        <dbReference type="EMBL" id="AWX43577.1"/>
    </source>
</evidence>
<sequence>MKNLLSLVSILIFLMSCNQKEEVDLIVYNANIYTVDAGFSKAGSFAVSNSKFIAVSDSTDIYEKYSAKKEMNADGKTIVPGLIDAHCHFYGLGLNQQVVDLVGTTSFQEIVDRVVAFQKENPSNFIQGRGWDQNDWEVKEFPTKDKLDELFPNTPIALERVDGHAYLVNQKALELAGITLDTQVEGGEIVKKDGKITGVLVDNPMGMVDEVIPKPNKATQIQALKDAERLCFNYGLTTVNDAGLHRPTIDLIDSLQKAGDLSIRVYAMVSNTKENLDHYLSKGIIKTNTLNVRSVKVYGDGALGSRGAALRAPYSDQEGHFGAMITPVDQIEALAERIASSEYQMNTHAIGDSANIVVLRAYNKALEGKEDRRWKVEHAQVISEQDFDYFENGIIPSIQPTHATSDMYWAEDRLGAERVQGAYAFKKLLNKAGTVALGTDFPVEQVSPFLTFYAAVARQDLEQYPEGGFQMKNALSREETLKGMTIWAAHSNFEENEKGSIEVGKFADFVLLSDDIMTIPIDDIPNLNSEQVFVGGVQVK</sequence>
<keyword evidence="2" id="KW-0378">Hydrolase</keyword>
<dbReference type="InterPro" id="IPR013108">
    <property type="entry name" value="Amidohydro_3"/>
</dbReference>
<dbReference type="Gene3D" id="3.10.310.70">
    <property type="match status" value="1"/>
</dbReference>
<dbReference type="OrthoDB" id="9767366at2"/>
<dbReference type="RefSeq" id="WP_112377141.1">
    <property type="nucleotide sequence ID" value="NZ_CP030104.1"/>
</dbReference>